<organism evidence="2 3">
    <name type="scientific">Photobacterium rosenbergii</name>
    <dbReference type="NCBI Taxonomy" id="294936"/>
    <lineage>
        <taxon>Bacteria</taxon>
        <taxon>Pseudomonadati</taxon>
        <taxon>Pseudomonadota</taxon>
        <taxon>Gammaproteobacteria</taxon>
        <taxon>Vibrionales</taxon>
        <taxon>Vibrionaceae</taxon>
        <taxon>Photobacterium</taxon>
    </lineage>
</organism>
<comment type="caution">
    <text evidence="2">The sequence shown here is derived from an EMBL/GenBank/DDBJ whole genome shotgun (WGS) entry which is preliminary data.</text>
</comment>
<reference evidence="2 3" key="1">
    <citation type="submission" date="2023-10" db="EMBL/GenBank/DDBJ databases">
        <title>Marine bacteria isolated from horseshoe crab.</title>
        <authorList>
            <person name="Cheng T.H."/>
        </authorList>
    </citation>
    <scope>NUCLEOTIDE SEQUENCE [LARGE SCALE GENOMIC DNA]</scope>
    <source>
        <strain evidence="2 3">HSC6</strain>
    </source>
</reference>
<feature type="domain" description="Reverse transcriptase" evidence="1">
    <location>
        <begin position="163"/>
        <end position="316"/>
    </location>
</feature>
<keyword evidence="3" id="KW-1185">Reference proteome</keyword>
<dbReference type="NCBIfam" id="NF041748">
    <property type="entry name" value="Drt3b"/>
    <property type="match status" value="1"/>
</dbReference>
<proteinExistence type="predicted"/>
<dbReference type="Proteomes" id="UP001186452">
    <property type="component" value="Unassembled WGS sequence"/>
</dbReference>
<keyword evidence="2" id="KW-0695">RNA-directed DNA polymerase</keyword>
<sequence length="653" mass="77119">MSKHIKLKRNDFNRILLTDVLPYELPFIFTNEGFYKVIKSNKLKSNDVFFELLYQDVETKPFEYLIKKGVDSSRKLYLIHPASQISFVSLYRDYNLLITHLCSKSKFSLRYPKTIASLYYEKGYSAPHKDFKDEGVELHEQSLTPKYASSFFKYKKYDFLYKFYDGYEFHKIERKFHCLFKFDIAKCFDSISTYMLANSLRGEDKSRVVLQGNNFESTYIKLMEGCNYGRKHGIVIGPEFSRIFSELILQSIDSSIKESLDKESIHEGLHYELKRYVDDYFLFFNSNEIKRKVFSVVKGELEKYKLYCNDSKSIDFSVPFITPVTSAKKNIQYQVDDLFNLFKKSNELNDKNKCSDEEPNHILEITSGLRRYNLIANRLIRDFKCIVNDASVDYSSVTGYFFTLIKIKVADLDRKYQSLEGDDEQSERLCRFLLIILELSFFIYAMDLRVRSTYLLSQIIIISNRLSLRLKAEQKERIRKKIFDESSSVINMFVSRELPNHVEILNLIIALKTIDFNYQIEPDKLQSLLGLDENCNYFRLMVGLFYIQNDSKYRKVKLRITKLIEEKISNNNIFINSESCHLFLDTMSCPYVTELTKSKVAGLVLDQLSRFSEQSQEEFIEMAKNSMWFIDWRKNVSIERLLMKKELRTPYGD</sequence>
<dbReference type="RefSeq" id="WP_317523870.1">
    <property type="nucleotide sequence ID" value="NZ_JAWJZI010000009.1"/>
</dbReference>
<keyword evidence="2" id="KW-0548">Nucleotidyltransferase</keyword>
<dbReference type="GO" id="GO:0003964">
    <property type="term" value="F:RNA-directed DNA polymerase activity"/>
    <property type="evidence" value="ECO:0007669"/>
    <property type="project" value="UniProtKB-KW"/>
</dbReference>
<accession>A0ABU3ZLP5</accession>
<evidence type="ECO:0000259" key="1">
    <source>
        <dbReference type="Pfam" id="PF00078"/>
    </source>
</evidence>
<name>A0ABU3ZLP5_9GAMM</name>
<dbReference type="InterPro" id="IPR000477">
    <property type="entry name" value="RT_dom"/>
</dbReference>
<evidence type="ECO:0000313" key="3">
    <source>
        <dbReference type="Proteomes" id="UP001186452"/>
    </source>
</evidence>
<keyword evidence="2" id="KW-0808">Transferase</keyword>
<evidence type="ECO:0000313" key="2">
    <source>
        <dbReference type="EMBL" id="MDV5171048.1"/>
    </source>
</evidence>
<dbReference type="CDD" id="cd01646">
    <property type="entry name" value="RT_Bac_retron_I"/>
    <property type="match status" value="1"/>
</dbReference>
<dbReference type="Pfam" id="PF00078">
    <property type="entry name" value="RVT_1"/>
    <property type="match status" value="1"/>
</dbReference>
<dbReference type="EMBL" id="JAWJZI010000009">
    <property type="protein sequence ID" value="MDV5171048.1"/>
    <property type="molecule type" value="Genomic_DNA"/>
</dbReference>
<gene>
    <name evidence="2" type="primary">drt3b</name>
    <name evidence="2" type="ORF">R2X38_18795</name>
</gene>
<protein>
    <submittedName>
        <fullName evidence="2">Antiviral reverse transcriptase Drt3b</fullName>
    </submittedName>
</protein>